<organism evidence="1">
    <name type="scientific">Fervidobacterium pennivorans</name>
    <dbReference type="NCBI Taxonomy" id="93466"/>
    <lineage>
        <taxon>Bacteria</taxon>
        <taxon>Thermotogati</taxon>
        <taxon>Thermotogota</taxon>
        <taxon>Thermotogae</taxon>
        <taxon>Thermotogales</taxon>
        <taxon>Fervidobacteriaceae</taxon>
        <taxon>Fervidobacterium</taxon>
    </lineage>
</organism>
<protein>
    <submittedName>
        <fullName evidence="1">Uncharacterized protein</fullName>
    </submittedName>
</protein>
<gene>
    <name evidence="1" type="ORF">ENT78_11090</name>
</gene>
<sequence>MKKVFTVILIVISIILALALYSILNQPKKTKTPELTKFSVGQGTLLYKSIPISLLSVPG</sequence>
<proteinExistence type="predicted"/>
<evidence type="ECO:0000313" key="1">
    <source>
        <dbReference type="EMBL" id="HGU54047.1"/>
    </source>
</evidence>
<comment type="caution">
    <text evidence="1">The sequence shown here is derived from an EMBL/GenBank/DDBJ whole genome shotgun (WGS) entry which is preliminary data.</text>
</comment>
<accession>A0A7V4NHR6</accession>
<dbReference type="AlphaFoldDB" id="A0A7V4NHR6"/>
<name>A0A7V4NHR6_FERPE</name>
<reference evidence="1" key="1">
    <citation type="journal article" date="2020" name="mSystems">
        <title>Genome- and Community-Level Interaction Insights into Carbon Utilization and Element Cycling Functions of Hydrothermarchaeota in Hydrothermal Sediment.</title>
        <authorList>
            <person name="Zhou Z."/>
            <person name="Liu Y."/>
            <person name="Xu W."/>
            <person name="Pan J."/>
            <person name="Luo Z.H."/>
            <person name="Li M."/>
        </authorList>
    </citation>
    <scope>NUCLEOTIDE SEQUENCE [LARGE SCALE GENOMIC DNA]</scope>
    <source>
        <strain evidence="1">SpSt-61</strain>
    </source>
</reference>
<dbReference type="EMBL" id="DSZZ01000511">
    <property type="protein sequence ID" value="HGU54047.1"/>
    <property type="molecule type" value="Genomic_DNA"/>
</dbReference>